<evidence type="ECO:0000256" key="5">
    <source>
        <dbReference type="ARBA" id="ARBA00031841"/>
    </source>
</evidence>
<dbReference type="PANTHER" id="PTHR38099">
    <property type="entry name" value="LARGE RIBOSOMAL RNA SUBUNIT ACCUMULATION PROTEIN YCED"/>
    <property type="match status" value="1"/>
</dbReference>
<dbReference type="PROSITE" id="PS51257">
    <property type="entry name" value="PROKAR_LIPOPROTEIN"/>
    <property type="match status" value="1"/>
</dbReference>
<comment type="caution">
    <text evidence="6">The sequence shown here is derived from an EMBL/GenBank/DDBJ whole genome shotgun (WGS) entry which is preliminary data.</text>
</comment>
<dbReference type="InterPro" id="IPR003772">
    <property type="entry name" value="YceD"/>
</dbReference>
<evidence type="ECO:0000256" key="4">
    <source>
        <dbReference type="ARBA" id="ARBA00022517"/>
    </source>
</evidence>
<gene>
    <name evidence="6" type="ORF">Q8947_03430</name>
</gene>
<comment type="similarity">
    <text evidence="2">Belongs to the DUF177 domain family.</text>
</comment>
<dbReference type="Proteomes" id="UP001232156">
    <property type="component" value="Unassembled WGS sequence"/>
</dbReference>
<keyword evidence="7" id="KW-1185">Reference proteome</keyword>
<dbReference type="InterPro" id="IPR039255">
    <property type="entry name" value="YceD_bac"/>
</dbReference>
<reference evidence="6 7" key="1">
    <citation type="submission" date="2023-08" db="EMBL/GenBank/DDBJ databases">
        <title>Alcaligenaceae gen. nov., a novel taxon isolated from the sludge of Yixing Pesticide Factory.</title>
        <authorList>
            <person name="Ruan L."/>
        </authorList>
    </citation>
    <scope>NUCLEOTIDE SEQUENCE [LARGE SCALE GENOMIC DNA]</scope>
    <source>
        <strain evidence="6 7">LG-2</strain>
    </source>
</reference>
<evidence type="ECO:0000256" key="3">
    <source>
        <dbReference type="ARBA" id="ARBA00015716"/>
    </source>
</evidence>
<dbReference type="EMBL" id="JAUZQE010000005">
    <property type="protein sequence ID" value="MDR4125036.1"/>
    <property type="molecule type" value="Genomic_DNA"/>
</dbReference>
<protein>
    <recommendedName>
        <fullName evidence="3">Large ribosomal RNA subunit accumulation protein YceD</fullName>
    </recommendedName>
    <alternativeName>
        <fullName evidence="5">23S rRNA accumulation protein YceD</fullName>
    </alternativeName>
</protein>
<proteinExistence type="inferred from homology"/>
<evidence type="ECO:0000313" key="7">
    <source>
        <dbReference type="Proteomes" id="UP001232156"/>
    </source>
</evidence>
<dbReference type="PANTHER" id="PTHR38099:SF1">
    <property type="entry name" value="LARGE RIBOSOMAL RNA SUBUNIT ACCUMULATION PROTEIN YCED"/>
    <property type="match status" value="1"/>
</dbReference>
<sequence>MSPLPKAVSQVDVWQLARKGETLQGVFALSGCARLLEGMLAQPVDRVVEWSLAGQTGSLGQQWLTLQAHAQVTLQCQRCLSQFDLQLRVDTRVQLVSNEEELEADGADEDPDTPDRLLGSTHFDVHALVEDELILALPYVPKHEVCPSLPKALVEAHGTDTRRASPFAVLADLKKD</sequence>
<evidence type="ECO:0000313" key="6">
    <source>
        <dbReference type="EMBL" id="MDR4125036.1"/>
    </source>
</evidence>
<evidence type="ECO:0000256" key="1">
    <source>
        <dbReference type="ARBA" id="ARBA00002868"/>
    </source>
</evidence>
<dbReference type="Pfam" id="PF02620">
    <property type="entry name" value="YceD"/>
    <property type="match status" value="1"/>
</dbReference>
<evidence type="ECO:0000256" key="2">
    <source>
        <dbReference type="ARBA" id="ARBA00010740"/>
    </source>
</evidence>
<comment type="function">
    <text evidence="1">Plays a role in synthesis, processing and/or stability of 23S rRNA.</text>
</comment>
<name>A0ABU1D3N8_9BURK</name>
<organism evidence="6 7">
    <name type="scientific">Yanghanlia caeni</name>
    <dbReference type="NCBI Taxonomy" id="3064283"/>
    <lineage>
        <taxon>Bacteria</taxon>
        <taxon>Pseudomonadati</taxon>
        <taxon>Pseudomonadota</taxon>
        <taxon>Betaproteobacteria</taxon>
        <taxon>Burkholderiales</taxon>
        <taxon>Alcaligenaceae</taxon>
        <taxon>Yanghanlia</taxon>
    </lineage>
</organism>
<keyword evidence="4" id="KW-0690">Ribosome biogenesis</keyword>
<accession>A0ABU1D3N8</accession>
<dbReference type="RefSeq" id="WP_347286460.1">
    <property type="nucleotide sequence ID" value="NZ_JAUZQE010000005.1"/>
</dbReference>